<dbReference type="PROSITE" id="PS51959">
    <property type="entry name" value="ENDOU"/>
    <property type="match status" value="1"/>
</dbReference>
<name>A0A1E7F4A4_9STRA</name>
<dbReference type="CDD" id="cd21159">
    <property type="entry name" value="XendoU"/>
    <property type="match status" value="1"/>
</dbReference>
<evidence type="ECO:0000256" key="8">
    <source>
        <dbReference type="ARBA" id="ARBA00022884"/>
    </source>
</evidence>
<dbReference type="GO" id="GO:0003723">
    <property type="term" value="F:RNA binding"/>
    <property type="evidence" value="ECO:0007669"/>
    <property type="project" value="UniProtKB-KW"/>
</dbReference>
<evidence type="ECO:0000256" key="6">
    <source>
        <dbReference type="ARBA" id="ARBA00022759"/>
    </source>
</evidence>
<accession>A0A1E7F4A4</accession>
<evidence type="ECO:0000256" key="10">
    <source>
        <dbReference type="ARBA" id="ARBA00023239"/>
    </source>
</evidence>
<comment type="cofactor">
    <cofactor evidence="1">
        <name>Mn(2+)</name>
        <dbReference type="ChEBI" id="CHEBI:29035"/>
    </cofactor>
</comment>
<dbReference type="GO" id="GO:0016787">
    <property type="term" value="F:hydrolase activity"/>
    <property type="evidence" value="ECO:0007669"/>
    <property type="project" value="UniProtKB-KW"/>
</dbReference>
<proteinExistence type="inferred from homology"/>
<keyword evidence="10" id="KW-0456">Lyase</keyword>
<dbReference type="AlphaFoldDB" id="A0A1E7F4A4"/>
<evidence type="ECO:0000256" key="1">
    <source>
        <dbReference type="ARBA" id="ARBA00001936"/>
    </source>
</evidence>
<evidence type="ECO:0000313" key="14">
    <source>
        <dbReference type="Proteomes" id="UP000095751"/>
    </source>
</evidence>
<keyword evidence="4" id="KW-0540">Nuclease</keyword>
<reference evidence="13 14" key="1">
    <citation type="submission" date="2016-09" db="EMBL/GenBank/DDBJ databases">
        <title>Extensive genetic diversity and differential bi-allelic expression allows diatom success in the polar Southern Ocean.</title>
        <authorList>
            <consortium name="DOE Joint Genome Institute"/>
            <person name="Mock T."/>
            <person name="Otillar R.P."/>
            <person name="Strauss J."/>
            <person name="Dupont C."/>
            <person name="Frickenhaus S."/>
            <person name="Maumus F."/>
            <person name="Mcmullan M."/>
            <person name="Sanges R."/>
            <person name="Schmutz J."/>
            <person name="Toseland A."/>
            <person name="Valas R."/>
            <person name="Veluchamy A."/>
            <person name="Ward B.J."/>
            <person name="Allen A."/>
            <person name="Barry K."/>
            <person name="Falciatore A."/>
            <person name="Ferrante M."/>
            <person name="Fortunato A.E."/>
            <person name="Gloeckner G."/>
            <person name="Gruber A."/>
            <person name="Hipkin R."/>
            <person name="Janech M."/>
            <person name="Kroth P."/>
            <person name="Leese F."/>
            <person name="Lindquist E."/>
            <person name="Lyon B.R."/>
            <person name="Martin J."/>
            <person name="Mayer C."/>
            <person name="Parker M."/>
            <person name="Quesneville H."/>
            <person name="Raymond J."/>
            <person name="Uhlig C."/>
            <person name="Valentin K.U."/>
            <person name="Worden A.Z."/>
            <person name="Armbrust E.V."/>
            <person name="Bowler C."/>
            <person name="Green B."/>
            <person name="Moulton V."/>
            <person name="Van Oosterhout C."/>
            <person name="Grigoriev I."/>
        </authorList>
    </citation>
    <scope>NUCLEOTIDE SEQUENCE [LARGE SCALE GENOMIC DNA]</scope>
    <source>
        <strain evidence="13 14">CCMP1102</strain>
    </source>
</reference>
<dbReference type="PANTHER" id="PTHR12439:SF11">
    <property type="entry name" value="URIDYLATE-SPECIFIC ENDORIBONUCLEASE"/>
    <property type="match status" value="1"/>
</dbReference>
<keyword evidence="6" id="KW-0255">Endonuclease</keyword>
<comment type="subunit">
    <text evidence="3">Monomer.</text>
</comment>
<keyword evidence="8" id="KW-0694">RNA-binding</keyword>
<evidence type="ECO:0000256" key="11">
    <source>
        <dbReference type="SAM" id="MobiDB-lite"/>
    </source>
</evidence>
<evidence type="ECO:0000256" key="5">
    <source>
        <dbReference type="ARBA" id="ARBA00022723"/>
    </source>
</evidence>
<evidence type="ECO:0000313" key="13">
    <source>
        <dbReference type="EMBL" id="OEU12683.1"/>
    </source>
</evidence>
<dbReference type="EMBL" id="KV784364">
    <property type="protein sequence ID" value="OEU12683.1"/>
    <property type="molecule type" value="Genomic_DNA"/>
</dbReference>
<dbReference type="Pfam" id="PF09412">
    <property type="entry name" value="XendoU"/>
    <property type="match status" value="1"/>
</dbReference>
<organism evidence="13 14">
    <name type="scientific">Fragilariopsis cylindrus CCMP1102</name>
    <dbReference type="NCBI Taxonomy" id="635003"/>
    <lineage>
        <taxon>Eukaryota</taxon>
        <taxon>Sar</taxon>
        <taxon>Stramenopiles</taxon>
        <taxon>Ochrophyta</taxon>
        <taxon>Bacillariophyta</taxon>
        <taxon>Bacillariophyceae</taxon>
        <taxon>Bacillariophycidae</taxon>
        <taxon>Bacillariales</taxon>
        <taxon>Bacillariaceae</taxon>
        <taxon>Fragilariopsis</taxon>
    </lineage>
</organism>
<dbReference type="GO" id="GO:0046872">
    <property type="term" value="F:metal ion binding"/>
    <property type="evidence" value="ECO:0007669"/>
    <property type="project" value="UniProtKB-KW"/>
</dbReference>
<dbReference type="GO" id="GO:0004521">
    <property type="term" value="F:RNA endonuclease activity"/>
    <property type="evidence" value="ECO:0007669"/>
    <property type="project" value="InterPro"/>
</dbReference>
<keyword evidence="7" id="KW-0378">Hydrolase</keyword>
<keyword evidence="14" id="KW-1185">Reference proteome</keyword>
<sequence length="215" mass="24777">MTLLDNYKGETGESETISSHEQREIDAFLKAILQTGPMQYCHQYLRAKRGNEIPSNLADFQKLLYKIWFELYRRETSRDSSGFEHVFVGEVKNDKVSGMHNWLQFYLQEKKGNIDYRGYIKPRSRSDAYTNSDDHVLSLQFHWNGVEKFVGTSLIGVSPEFEIALYTTCFLMGDENNEISLDTGTGDVFDLIIRCYKYDGDKIGTSFPEAAGHYD</sequence>
<dbReference type="KEGG" id="fcy:FRACYDRAFT_270431"/>
<dbReference type="InterPro" id="IPR039787">
    <property type="entry name" value="ENDOU"/>
</dbReference>
<dbReference type="GO" id="GO:0016829">
    <property type="term" value="F:lyase activity"/>
    <property type="evidence" value="ECO:0007669"/>
    <property type="project" value="UniProtKB-KW"/>
</dbReference>
<dbReference type="SUPFAM" id="SSF142877">
    <property type="entry name" value="EndoU-like"/>
    <property type="match status" value="1"/>
</dbReference>
<feature type="domain" description="EndoU" evidence="12">
    <location>
        <begin position="1"/>
        <end position="212"/>
    </location>
</feature>
<dbReference type="InterPro" id="IPR018998">
    <property type="entry name" value="EndoU_C"/>
</dbReference>
<gene>
    <name evidence="13" type="ORF">FRACYDRAFT_270431</name>
</gene>
<dbReference type="PANTHER" id="PTHR12439">
    <property type="entry name" value="PLACENTAL PROTEIN 11-RELATED"/>
    <property type="match status" value="1"/>
</dbReference>
<evidence type="ECO:0000259" key="12">
    <source>
        <dbReference type="PROSITE" id="PS51959"/>
    </source>
</evidence>
<dbReference type="InterPro" id="IPR037227">
    <property type="entry name" value="EndoU-like"/>
</dbReference>
<keyword evidence="5" id="KW-0479">Metal-binding</keyword>
<dbReference type="InParanoid" id="A0A1E7F4A4"/>
<evidence type="ECO:0000256" key="4">
    <source>
        <dbReference type="ARBA" id="ARBA00022722"/>
    </source>
</evidence>
<evidence type="ECO:0000256" key="2">
    <source>
        <dbReference type="ARBA" id="ARBA00010168"/>
    </source>
</evidence>
<dbReference type="OrthoDB" id="430326at2759"/>
<feature type="region of interest" description="Disordered" evidence="11">
    <location>
        <begin position="1"/>
        <end position="20"/>
    </location>
</feature>
<evidence type="ECO:0000256" key="9">
    <source>
        <dbReference type="ARBA" id="ARBA00023211"/>
    </source>
</evidence>
<dbReference type="Proteomes" id="UP000095751">
    <property type="component" value="Unassembled WGS sequence"/>
</dbReference>
<evidence type="ECO:0000256" key="3">
    <source>
        <dbReference type="ARBA" id="ARBA00011245"/>
    </source>
</evidence>
<keyword evidence="9" id="KW-0464">Manganese</keyword>
<comment type="similarity">
    <text evidence="2">Belongs to the ENDOU family.</text>
</comment>
<protein>
    <recommendedName>
        <fullName evidence="12">EndoU domain-containing protein</fullName>
    </recommendedName>
</protein>
<evidence type="ECO:0000256" key="7">
    <source>
        <dbReference type="ARBA" id="ARBA00022801"/>
    </source>
</evidence>